<dbReference type="AlphaFoldDB" id="A0A329QHP1"/>
<dbReference type="Proteomes" id="UP000250462">
    <property type="component" value="Unassembled WGS sequence"/>
</dbReference>
<comment type="caution">
    <text evidence="2">The sequence shown here is derived from an EMBL/GenBank/DDBJ whole genome shotgun (WGS) entry which is preliminary data.</text>
</comment>
<feature type="domain" description="SnoaL-like" evidence="1">
    <location>
        <begin position="17"/>
        <end position="72"/>
    </location>
</feature>
<sequence length="74" mass="8018">MSTTGADAPARELVDRWTVAELQGDVAVINGVLNQEAAYQGKPFSGRFRLTLVAVDDESDHKIVNIQLSSMADQ</sequence>
<evidence type="ECO:0000313" key="3">
    <source>
        <dbReference type="Proteomes" id="UP000250462"/>
    </source>
</evidence>
<evidence type="ECO:0000313" key="2">
    <source>
        <dbReference type="EMBL" id="RAW11893.1"/>
    </source>
</evidence>
<proteinExistence type="predicted"/>
<keyword evidence="3" id="KW-1185">Reference proteome</keyword>
<name>A0A329QHP1_9ACTN</name>
<dbReference type="Pfam" id="PF13474">
    <property type="entry name" value="SnoaL_3"/>
    <property type="match status" value="1"/>
</dbReference>
<gene>
    <name evidence="2" type="ORF">DPM12_15635</name>
</gene>
<evidence type="ECO:0000259" key="1">
    <source>
        <dbReference type="Pfam" id="PF13474"/>
    </source>
</evidence>
<dbReference type="InterPro" id="IPR037401">
    <property type="entry name" value="SnoaL-like"/>
</dbReference>
<dbReference type="RefSeq" id="WP_112259275.1">
    <property type="nucleotide sequence ID" value="NZ_QMIG01000018.1"/>
</dbReference>
<reference evidence="2 3" key="1">
    <citation type="submission" date="2018-06" db="EMBL/GenBank/DDBJ databases">
        <title>Phytoactinopolyspora halophila sp. nov., a novel halophilic actinomycete isolated from a saline soil in China.</title>
        <authorList>
            <person name="Tang S.-K."/>
        </authorList>
    </citation>
    <scope>NUCLEOTIDE SEQUENCE [LARGE SCALE GENOMIC DNA]</scope>
    <source>
        <strain evidence="2 3">YIM 96934</strain>
    </source>
</reference>
<protein>
    <recommendedName>
        <fullName evidence="1">SnoaL-like domain-containing protein</fullName>
    </recommendedName>
</protein>
<organism evidence="2 3">
    <name type="scientific">Phytoactinopolyspora halophila</name>
    <dbReference type="NCBI Taxonomy" id="1981511"/>
    <lineage>
        <taxon>Bacteria</taxon>
        <taxon>Bacillati</taxon>
        <taxon>Actinomycetota</taxon>
        <taxon>Actinomycetes</taxon>
        <taxon>Jiangellales</taxon>
        <taxon>Jiangellaceae</taxon>
        <taxon>Phytoactinopolyspora</taxon>
    </lineage>
</organism>
<dbReference type="OrthoDB" id="884581at2"/>
<accession>A0A329QHP1</accession>
<dbReference type="Gene3D" id="3.10.450.50">
    <property type="match status" value="1"/>
</dbReference>
<dbReference type="EMBL" id="QMIG01000018">
    <property type="protein sequence ID" value="RAW11893.1"/>
    <property type="molecule type" value="Genomic_DNA"/>
</dbReference>